<dbReference type="AlphaFoldDB" id="A0A3P6QTD4"/>
<reference evidence="2 3" key="1">
    <citation type="submission" date="2018-11" db="EMBL/GenBank/DDBJ databases">
        <authorList>
            <consortium name="Pathogen Informatics"/>
        </authorList>
    </citation>
    <scope>NUCLEOTIDE SEQUENCE [LARGE SCALE GENOMIC DNA]</scope>
</reference>
<keyword evidence="3" id="KW-1185">Reference proteome</keyword>
<proteinExistence type="predicted"/>
<name>A0A3P6QTD4_DIBLA</name>
<feature type="region of interest" description="Disordered" evidence="1">
    <location>
        <begin position="33"/>
        <end position="70"/>
    </location>
</feature>
<protein>
    <submittedName>
        <fullName evidence="2">Uncharacterized protein</fullName>
    </submittedName>
</protein>
<gene>
    <name evidence="2" type="ORF">DILT_LOCUS1403</name>
</gene>
<feature type="non-terminal residue" evidence="2">
    <location>
        <position position="70"/>
    </location>
</feature>
<feature type="compositionally biased region" description="Polar residues" evidence="1">
    <location>
        <begin position="60"/>
        <end position="70"/>
    </location>
</feature>
<evidence type="ECO:0000313" key="3">
    <source>
        <dbReference type="Proteomes" id="UP000281553"/>
    </source>
</evidence>
<accession>A0A3P6QTD4</accession>
<evidence type="ECO:0000256" key="1">
    <source>
        <dbReference type="SAM" id="MobiDB-lite"/>
    </source>
</evidence>
<organism evidence="2 3">
    <name type="scientific">Dibothriocephalus latus</name>
    <name type="common">Fish tapeworm</name>
    <name type="synonym">Diphyllobothrium latum</name>
    <dbReference type="NCBI Taxonomy" id="60516"/>
    <lineage>
        <taxon>Eukaryota</taxon>
        <taxon>Metazoa</taxon>
        <taxon>Spiralia</taxon>
        <taxon>Lophotrochozoa</taxon>
        <taxon>Platyhelminthes</taxon>
        <taxon>Cestoda</taxon>
        <taxon>Eucestoda</taxon>
        <taxon>Diphyllobothriidea</taxon>
        <taxon>Diphyllobothriidae</taxon>
        <taxon>Dibothriocephalus</taxon>
    </lineage>
</organism>
<dbReference type="EMBL" id="UYRU01009436">
    <property type="protein sequence ID" value="VDK43905.1"/>
    <property type="molecule type" value="Genomic_DNA"/>
</dbReference>
<sequence length="70" mass="7644">MLSDIFSSPSSASPSVHMKLVDLSEAVAIQNKQSMRHRSIDSSVHSDFSVIDRTDTTTTPAPRQPSSSQR</sequence>
<dbReference type="Proteomes" id="UP000281553">
    <property type="component" value="Unassembled WGS sequence"/>
</dbReference>
<evidence type="ECO:0000313" key="2">
    <source>
        <dbReference type="EMBL" id="VDK43905.1"/>
    </source>
</evidence>
<dbReference type="OrthoDB" id="5559822at2759"/>